<evidence type="ECO:0000256" key="1">
    <source>
        <dbReference type="ARBA" id="ARBA00009477"/>
    </source>
</evidence>
<dbReference type="Pfam" id="PF25973">
    <property type="entry name" value="BSH_CzcB"/>
    <property type="match status" value="1"/>
</dbReference>
<dbReference type="Gene3D" id="2.40.50.100">
    <property type="match status" value="1"/>
</dbReference>
<dbReference type="InterPro" id="IPR058636">
    <property type="entry name" value="Beta-barrel_YknX"/>
</dbReference>
<keyword evidence="7" id="KW-1185">Reference proteome</keyword>
<gene>
    <name evidence="6" type="ORF">J2Z76_003116</name>
</gene>
<name>A0ABS4GHT7_9FIRM</name>
<dbReference type="InterPro" id="IPR058647">
    <property type="entry name" value="BSH_CzcB-like"/>
</dbReference>
<proteinExistence type="inferred from homology"/>
<feature type="domain" description="CzcB-like barrel-sandwich hybrid" evidence="4">
    <location>
        <begin position="65"/>
        <end position="235"/>
    </location>
</feature>
<dbReference type="Gene3D" id="2.40.30.170">
    <property type="match status" value="1"/>
</dbReference>
<protein>
    <submittedName>
        <fullName evidence="6">RND family efflux transporter MFP subunit</fullName>
    </submittedName>
</protein>
<dbReference type="PANTHER" id="PTHR30469">
    <property type="entry name" value="MULTIDRUG RESISTANCE PROTEIN MDTA"/>
    <property type="match status" value="1"/>
</dbReference>
<evidence type="ECO:0000313" key="6">
    <source>
        <dbReference type="EMBL" id="MBP1927219.1"/>
    </source>
</evidence>
<dbReference type="SUPFAM" id="SSF111369">
    <property type="entry name" value="HlyD-like secretion proteins"/>
    <property type="match status" value="1"/>
</dbReference>
<dbReference type="Gene3D" id="2.40.420.20">
    <property type="match status" value="1"/>
</dbReference>
<keyword evidence="2" id="KW-0175">Coiled coil</keyword>
<dbReference type="NCBIfam" id="TIGR01730">
    <property type="entry name" value="RND_mfp"/>
    <property type="match status" value="1"/>
</dbReference>
<accession>A0ABS4GHT7</accession>
<reference evidence="6 7" key="1">
    <citation type="submission" date="2021-03" db="EMBL/GenBank/DDBJ databases">
        <title>Genomic Encyclopedia of Type Strains, Phase IV (KMG-IV): sequencing the most valuable type-strain genomes for metagenomic binning, comparative biology and taxonomic classification.</title>
        <authorList>
            <person name="Goeker M."/>
        </authorList>
    </citation>
    <scope>NUCLEOTIDE SEQUENCE [LARGE SCALE GENOMIC DNA]</scope>
    <source>
        <strain evidence="6 7">DSM 24004</strain>
    </source>
</reference>
<comment type="similarity">
    <text evidence="1">Belongs to the membrane fusion protein (MFP) (TC 8.A.1) family.</text>
</comment>
<comment type="caution">
    <text evidence="6">The sequence shown here is derived from an EMBL/GenBank/DDBJ whole genome shotgun (WGS) entry which is preliminary data.</text>
</comment>
<sequence>MKKIFKKKKLIITFILLFIVVIVFIGVKKKNSKETFTSVNLIELSNKSIEKIISVKSTLDGIEKAEVVSPLNYEIVDIKVKEGDIVSKDQVLAILDSEELKKDIIEAENQIELMKLEQQEKLRTMQIEYDKSILQIEELEKDYNQNKELLENEIITEESFEKIKNSLLEAKKAIESYNVVNGKIVLPSAEEKRMEIQKYELDQKKENLEKVYIKSPIDGTVTRVNVNLGRYAKDTEDEKAMFVVENLDKLQMKVYISEFDINKIKPEQDVDIYSDVLSEDSAKGIVARISPTAEQKEANSMERVIPVLINVTEKPANLIAGVLATAKIKVAKAENVFAIPSGALVQDENSSYKIYILNDDNSLKSISVEIGLETDLETEIKGTELTEGMKVVVNPDITFTEGMIVTPNENEME</sequence>
<dbReference type="Pfam" id="PF25990">
    <property type="entry name" value="Beta-barrel_YknX"/>
    <property type="match status" value="1"/>
</dbReference>
<evidence type="ECO:0000259" key="4">
    <source>
        <dbReference type="Pfam" id="PF25973"/>
    </source>
</evidence>
<feature type="transmembrane region" description="Helical" evidence="3">
    <location>
        <begin position="10"/>
        <end position="27"/>
    </location>
</feature>
<feature type="coiled-coil region" evidence="2">
    <location>
        <begin position="97"/>
        <end position="156"/>
    </location>
</feature>
<dbReference type="PANTHER" id="PTHR30469:SF33">
    <property type="entry name" value="SLR1207 PROTEIN"/>
    <property type="match status" value="1"/>
</dbReference>
<evidence type="ECO:0000256" key="3">
    <source>
        <dbReference type="SAM" id="Phobius"/>
    </source>
</evidence>
<evidence type="ECO:0000256" key="2">
    <source>
        <dbReference type="SAM" id="Coils"/>
    </source>
</evidence>
<keyword evidence="3" id="KW-0472">Membrane</keyword>
<organism evidence="6 7">
    <name type="scientific">Sedimentibacter acidaminivorans</name>
    <dbReference type="NCBI Taxonomy" id="913099"/>
    <lineage>
        <taxon>Bacteria</taxon>
        <taxon>Bacillati</taxon>
        <taxon>Bacillota</taxon>
        <taxon>Tissierellia</taxon>
        <taxon>Sedimentibacter</taxon>
    </lineage>
</organism>
<evidence type="ECO:0000313" key="7">
    <source>
        <dbReference type="Proteomes" id="UP001519342"/>
    </source>
</evidence>
<dbReference type="Proteomes" id="UP001519342">
    <property type="component" value="Unassembled WGS sequence"/>
</dbReference>
<dbReference type="InterPro" id="IPR006143">
    <property type="entry name" value="RND_pump_MFP"/>
</dbReference>
<dbReference type="EMBL" id="JAGGKS010000011">
    <property type="protein sequence ID" value="MBP1927219.1"/>
    <property type="molecule type" value="Genomic_DNA"/>
</dbReference>
<keyword evidence="3" id="KW-1133">Transmembrane helix</keyword>
<keyword evidence="3" id="KW-0812">Transmembrane</keyword>
<feature type="domain" description="YknX-like beta-barrel" evidence="5">
    <location>
        <begin position="251"/>
        <end position="326"/>
    </location>
</feature>
<dbReference type="RefSeq" id="WP_209512928.1">
    <property type="nucleotide sequence ID" value="NZ_JAGGKS010000011.1"/>
</dbReference>
<evidence type="ECO:0000259" key="5">
    <source>
        <dbReference type="Pfam" id="PF25990"/>
    </source>
</evidence>